<dbReference type="GO" id="GO:0005789">
    <property type="term" value="C:endoplasmic reticulum membrane"/>
    <property type="evidence" value="ECO:0007669"/>
    <property type="project" value="UniProtKB-SubCell"/>
</dbReference>
<evidence type="ECO:0000256" key="11">
    <source>
        <dbReference type="ARBA" id="ARBA00023004"/>
    </source>
</evidence>
<evidence type="ECO:0000256" key="10">
    <source>
        <dbReference type="ARBA" id="ARBA00023002"/>
    </source>
</evidence>
<evidence type="ECO:0000256" key="12">
    <source>
        <dbReference type="ARBA" id="ARBA00023033"/>
    </source>
</evidence>
<accession>A0A835LB01</accession>
<keyword evidence="17" id="KW-1185">Reference proteome</keyword>
<dbReference type="InterPro" id="IPR017972">
    <property type="entry name" value="Cyt_P450_CS"/>
</dbReference>
<keyword evidence="6 14" id="KW-0349">Heme</keyword>
<sequence length="1956" mass="223865">MRVDFIAKSIATMLWLVLLVVSLGLTYRWFKNRRILQLSSQIKCDIKAYPLLGHAYLFIGGGESRMRTFERLGREAIKNGGLTNMWLGDNYFTVVVDPVDLELILKSSLEKDDVMRFARNLIGNGTIFAPVSIWRPRRKVLAPTFSPKNLNSFVRIFSQQSTVLAEQLQKEAGRGPFSLWKYLTSYTMDSVCETALGVNVNAQKTEDEPFLKAFEKCSILIAERMVQPWIYADAVYKLLPYHEAFEKSKSVICNFIDKIIKSKRTAIKENKDNTHKKTDDTKTFLELLIEGSGGERGYSDLELQEETLVLAVAGTDTSAVGASFTVSMLARYPAVQEKVYKELLEVFGDSERPVTAEDLPQLKYLDAVVRETLRLYPPVPVVVRKIEKDLELPSGITLVPGCGVLVHIWGTQRNPRYWGDDAEQFRPERFLEAPLQHPAAFMAFSHGPRNCLGYQYAMMSMKTALATLIRNYRVSIPDVTKNGSRTELKPIRITFDVMMKDADRFTVQLESRRKKEGKWRNRRKIALAKPLSRKAIALPLVGHGYTFLGSDEDRFKEVEAIGRESYENGGIIAQWQGHLLYLVVSEPELIEVVLKSCLEKDDLMRMFRVLLGNGSIFAPVPIWRPRRKILAPTFSQKNLNSFVGVFARQSRVMSDQLKIASQKGPVSMWKFISTYTMDSVCETTLGIDMRSQLEPELPFLQAFENCCRIDAKRIFQPWLYNDTINKIFCRSAYDSYDRSKKFIWKFMDKIISSKWASLKKEAEEPNNEEPKDNWKTFLELLMESSAEYGNLELREETLVIVLAGTDTSAVGSAFTTLLLAKYPEVQEKIYEELQEVFGDSDRPVTHEDLPRLKYLDAVIRESLRLYPPVPLITRKIEKDVVLPNGVTLVDGCSVIVSIWAVHRNPRYWGDDAEEFRPERFLDTTLKHPAAFMPFSYGPRNCLGYLYAMMSMKTAMATLVRRYRIRPGDDQTGKERIRVKFGIMLKPVNGFIVKLEPRTKGETNRIILLFLLVWLFVLRWQRRKLIELSHKLGVTNHMTLPFVGHAYIFFGSDEDRMTKFQKLGREAIASKHGITTIWQGHRLYLVVSDAMVAELLLKTCLEKDDAVDCLRFVTGNGSIFAPVSIWRPRRKVLAPTFSPKNLQQFAEIFSRQSSIMVEQLQAAVGKGAFSIWQYITTYTMDSVCETTLGVLVNSQKQSEQPFLKAFDKCTQLDADRLCKPWFHPPAIYEMTPAYKLHLKCRNYICKFVDQIIKTKKETLAEEKVSMAESEQNIKLDGLKTFLELLIDSSGGDRGYSDVELREETLVLVLAGTDTSAVGTAFCSVLLSRYPDVQEKVYQELLEVFGNSKRPVVAEDLPRLKYLDAVIRETLRMYPPVPIIARKIDKEITLPSGITLIENCGVVINIWALHRNHHYWGDDAEQFRPERFIDTPLKHPAAFMPFSHGPRACIGVNGSFRTINVQQVELLLFFNSELKIKQNVDRINIVGGHTADARMKAFQVLGLDALKKENGLTSLWLANGLYTIVADPEAADTILKSISEKDDIIRMASVFIGNGSIFAPVSIWRPRRKVLVPTFSTKNLKYFMTIFASESDILVKEIGRAAGNAPISIFKYFTAFTMDAIARTTMGYKMNAQKDSSHFFLKGFDMGLDSFAERICQPWLHSDAIYKNLPLYSRLMKHKKEMWDFMTELIRNKRREIKDKNLTQEQYENSSEYNQTTFLESLMRLSGGDDGYTDDEIVEELLVIMVAGTDTSAVGASFVSVVLSRYPEIQKKVFKELQEVFGDSDRQATFEDIPRLKYLEAVIKETLRLYAPVPVMTRKVEKDLYLPSGIKLVPGTGIMINIWAMHRNPRYWGDDVEQFRPERFIDTPLKHPAVYMPFSYGPRNCVGYQYAMMSMKTMLSTVLRRYKFLPATQPDKNSEFPPLRLKFDIMMKDEDGFQNKNICTIKIFFTFIILIIIL</sequence>
<dbReference type="EMBL" id="JACKWZ010000013">
    <property type="protein sequence ID" value="KAF9422791.1"/>
    <property type="molecule type" value="Genomic_DNA"/>
</dbReference>
<evidence type="ECO:0000256" key="8">
    <source>
        <dbReference type="ARBA" id="ARBA00022824"/>
    </source>
</evidence>
<evidence type="ECO:0008006" key="18">
    <source>
        <dbReference type="Google" id="ProtNLM"/>
    </source>
</evidence>
<feature type="transmembrane region" description="Helical" evidence="15">
    <location>
        <begin position="12"/>
        <end position="30"/>
    </location>
</feature>
<keyword evidence="10" id="KW-0560">Oxidoreductase</keyword>
<reference evidence="16" key="1">
    <citation type="submission" date="2020-08" db="EMBL/GenBank/DDBJ databases">
        <title>Spodoptera exigua strain:BAW_Kor-Di-RS1 Genome sequencing and assembly.</title>
        <authorList>
            <person name="Kim J."/>
            <person name="Nam H.Y."/>
            <person name="Kwon M."/>
            <person name="Choi J.H."/>
            <person name="Cho S.R."/>
            <person name="Kim G.-H."/>
        </authorList>
    </citation>
    <scope>NUCLEOTIDE SEQUENCE</scope>
    <source>
        <strain evidence="16">BAW_Kor-Di-RS1</strain>
        <tissue evidence="16">Whole-body</tissue>
    </source>
</reference>
<evidence type="ECO:0000256" key="9">
    <source>
        <dbReference type="ARBA" id="ARBA00022848"/>
    </source>
</evidence>
<gene>
    <name evidence="16" type="ORF">HW555_001575</name>
</gene>
<evidence type="ECO:0000256" key="3">
    <source>
        <dbReference type="ARBA" id="ARBA00004174"/>
    </source>
</evidence>
<protein>
    <recommendedName>
        <fullName evidence="18">Cytochrome p450</fullName>
    </recommendedName>
</protein>
<dbReference type="PANTHER" id="PTHR24291">
    <property type="entry name" value="CYTOCHROME P450 FAMILY 4"/>
    <property type="match status" value="1"/>
</dbReference>
<organism evidence="16 17">
    <name type="scientific">Spodoptera exigua</name>
    <name type="common">Beet armyworm</name>
    <name type="synonym">Noctua fulgens</name>
    <dbReference type="NCBI Taxonomy" id="7107"/>
    <lineage>
        <taxon>Eukaryota</taxon>
        <taxon>Metazoa</taxon>
        <taxon>Ecdysozoa</taxon>
        <taxon>Arthropoda</taxon>
        <taxon>Hexapoda</taxon>
        <taxon>Insecta</taxon>
        <taxon>Pterygota</taxon>
        <taxon>Neoptera</taxon>
        <taxon>Endopterygota</taxon>
        <taxon>Lepidoptera</taxon>
        <taxon>Glossata</taxon>
        <taxon>Ditrysia</taxon>
        <taxon>Noctuoidea</taxon>
        <taxon>Noctuidae</taxon>
        <taxon>Amphipyrinae</taxon>
        <taxon>Spodoptera</taxon>
    </lineage>
</organism>
<comment type="cofactor">
    <cofactor evidence="1 14">
        <name>heme</name>
        <dbReference type="ChEBI" id="CHEBI:30413"/>
    </cofactor>
</comment>
<keyword evidence="9" id="KW-0492">Microsome</keyword>
<name>A0A835LB01_SPOEX</name>
<keyword evidence="15" id="KW-1133">Transmembrane helix</keyword>
<dbReference type="Pfam" id="PF00067">
    <property type="entry name" value="p450"/>
    <property type="match status" value="4"/>
</dbReference>
<dbReference type="CDD" id="cd20628">
    <property type="entry name" value="CYP4"/>
    <property type="match status" value="2"/>
</dbReference>
<dbReference type="InterPro" id="IPR002401">
    <property type="entry name" value="Cyt_P450_E_grp-I"/>
</dbReference>
<dbReference type="InterPro" id="IPR001128">
    <property type="entry name" value="Cyt_P450"/>
</dbReference>
<keyword evidence="8" id="KW-0256">Endoplasmic reticulum</keyword>
<evidence type="ECO:0000256" key="5">
    <source>
        <dbReference type="ARBA" id="ARBA00010617"/>
    </source>
</evidence>
<dbReference type="Gene3D" id="1.10.630.10">
    <property type="entry name" value="Cytochrome P450"/>
    <property type="match status" value="4"/>
</dbReference>
<dbReference type="InterPro" id="IPR036396">
    <property type="entry name" value="Cyt_P450_sf"/>
</dbReference>
<feature type="binding site" description="axial binding residue" evidence="14">
    <location>
        <position position="1883"/>
    </location>
    <ligand>
        <name>heme</name>
        <dbReference type="ChEBI" id="CHEBI:30413"/>
    </ligand>
    <ligandPart>
        <name>Fe</name>
        <dbReference type="ChEBI" id="CHEBI:18248"/>
    </ligandPart>
</feature>
<keyword evidence="15" id="KW-0812">Transmembrane</keyword>
<dbReference type="PRINTS" id="PR00463">
    <property type="entry name" value="EP450I"/>
</dbReference>
<keyword evidence="13 15" id="KW-0472">Membrane</keyword>
<comment type="subcellular location">
    <subcellularLocation>
        <location evidence="4">Endoplasmic reticulum membrane</location>
        <topology evidence="4">Peripheral membrane protein</topology>
    </subcellularLocation>
    <subcellularLocation>
        <location evidence="3">Microsome membrane</location>
        <topology evidence="3">Peripheral membrane protein</topology>
    </subcellularLocation>
</comment>
<dbReference type="FunFam" id="1.10.630.10:FF:000035">
    <property type="entry name" value="CYtochrome P450 family"/>
    <property type="match status" value="3"/>
</dbReference>
<evidence type="ECO:0000256" key="1">
    <source>
        <dbReference type="ARBA" id="ARBA00001971"/>
    </source>
</evidence>
<keyword evidence="11 14" id="KW-0408">Iron</keyword>
<evidence type="ECO:0000313" key="16">
    <source>
        <dbReference type="EMBL" id="KAF9422791.1"/>
    </source>
</evidence>
<evidence type="ECO:0000256" key="14">
    <source>
        <dbReference type="PIRSR" id="PIRSR602401-1"/>
    </source>
</evidence>
<dbReference type="PRINTS" id="PR00385">
    <property type="entry name" value="P450"/>
</dbReference>
<evidence type="ECO:0000313" key="17">
    <source>
        <dbReference type="Proteomes" id="UP000648187"/>
    </source>
</evidence>
<keyword evidence="7 14" id="KW-0479">Metal-binding</keyword>
<comment type="caution">
    <text evidence="16">The sequence shown here is derived from an EMBL/GenBank/DDBJ whole genome shotgun (WGS) entry which is preliminary data.</text>
</comment>
<dbReference type="GO" id="GO:0004497">
    <property type="term" value="F:monooxygenase activity"/>
    <property type="evidence" value="ECO:0007669"/>
    <property type="project" value="UniProtKB-KW"/>
</dbReference>
<dbReference type="GO" id="GO:0005506">
    <property type="term" value="F:iron ion binding"/>
    <property type="evidence" value="ECO:0007669"/>
    <property type="project" value="InterPro"/>
</dbReference>
<dbReference type="PROSITE" id="PS00086">
    <property type="entry name" value="CYTOCHROME_P450"/>
    <property type="match status" value="4"/>
</dbReference>
<dbReference type="Proteomes" id="UP000648187">
    <property type="component" value="Unassembled WGS sequence"/>
</dbReference>
<proteinExistence type="inferred from homology"/>
<dbReference type="PANTHER" id="PTHR24291:SF189">
    <property type="entry name" value="CYTOCHROME P450 4C3-RELATED"/>
    <property type="match status" value="1"/>
</dbReference>
<dbReference type="SUPFAM" id="SSF48264">
    <property type="entry name" value="Cytochrome P450"/>
    <property type="match status" value="4"/>
</dbReference>
<dbReference type="InterPro" id="IPR050196">
    <property type="entry name" value="Cytochrome_P450_Monoox"/>
</dbReference>
<dbReference type="GO" id="GO:0020037">
    <property type="term" value="F:heme binding"/>
    <property type="evidence" value="ECO:0007669"/>
    <property type="project" value="InterPro"/>
</dbReference>
<dbReference type="GO" id="GO:0016705">
    <property type="term" value="F:oxidoreductase activity, acting on paired donors, with incorporation or reduction of molecular oxygen"/>
    <property type="evidence" value="ECO:0007669"/>
    <property type="project" value="InterPro"/>
</dbReference>
<keyword evidence="12" id="KW-0503">Monooxygenase</keyword>
<evidence type="ECO:0000256" key="13">
    <source>
        <dbReference type="ARBA" id="ARBA00023136"/>
    </source>
</evidence>
<evidence type="ECO:0000256" key="2">
    <source>
        <dbReference type="ARBA" id="ARBA00003690"/>
    </source>
</evidence>
<comment type="function">
    <text evidence="2">May be involved in the metabolism of insect hormones and in the breakdown of synthetic insecticides.</text>
</comment>
<evidence type="ECO:0000256" key="6">
    <source>
        <dbReference type="ARBA" id="ARBA00022617"/>
    </source>
</evidence>
<evidence type="ECO:0000256" key="7">
    <source>
        <dbReference type="ARBA" id="ARBA00022723"/>
    </source>
</evidence>
<evidence type="ECO:0000256" key="15">
    <source>
        <dbReference type="SAM" id="Phobius"/>
    </source>
</evidence>
<evidence type="ECO:0000256" key="4">
    <source>
        <dbReference type="ARBA" id="ARBA00004406"/>
    </source>
</evidence>
<comment type="similarity">
    <text evidence="5">Belongs to the cytochrome P450 family.</text>
</comment>